<reference evidence="1 2" key="1">
    <citation type="submission" date="2023-01" db="EMBL/GenBank/DDBJ databases">
        <title>Genomes from the Australian National Cyanobacteria Reference Collection.</title>
        <authorList>
            <person name="Willis A."/>
            <person name="Lee E.M.F."/>
        </authorList>
    </citation>
    <scope>NUCLEOTIDE SEQUENCE [LARGE SCALE GENOMIC DNA]</scope>
    <source>
        <strain evidence="1 2">CS-1226</strain>
    </source>
</reference>
<evidence type="ECO:0000313" key="1">
    <source>
        <dbReference type="EMBL" id="MDB9535206.1"/>
    </source>
</evidence>
<dbReference type="Proteomes" id="UP001211249">
    <property type="component" value="Unassembled WGS sequence"/>
</dbReference>
<gene>
    <name evidence="1" type="ORF">PN451_04980</name>
</gene>
<organism evidence="1 2">
    <name type="scientific">Dolichospermum planctonicum CS-1226</name>
    <dbReference type="NCBI Taxonomy" id="3021751"/>
    <lineage>
        <taxon>Bacteria</taxon>
        <taxon>Bacillati</taxon>
        <taxon>Cyanobacteriota</taxon>
        <taxon>Cyanophyceae</taxon>
        <taxon>Nostocales</taxon>
        <taxon>Aphanizomenonaceae</taxon>
        <taxon>Dolichospermum</taxon>
        <taxon>Dolichospermum planctonicum</taxon>
    </lineage>
</organism>
<protein>
    <submittedName>
        <fullName evidence="1">Uncharacterized protein</fullName>
    </submittedName>
</protein>
<comment type="caution">
    <text evidence="1">The sequence shown here is derived from an EMBL/GenBank/DDBJ whole genome shotgun (WGS) entry which is preliminary data.</text>
</comment>
<keyword evidence="2" id="KW-1185">Reference proteome</keyword>
<accession>A0ABT5AFG6</accession>
<dbReference type="RefSeq" id="WP_271795189.1">
    <property type="nucleotide sequence ID" value="NZ_JAQMUC010000028.1"/>
</dbReference>
<dbReference type="EMBL" id="JAQMUC010000028">
    <property type="protein sequence ID" value="MDB9535206.1"/>
    <property type="molecule type" value="Genomic_DNA"/>
</dbReference>
<name>A0ABT5AFG6_9CYAN</name>
<sequence>MVQASCLHKFNLLPIYSELLAAALRYRYATPKVFTHGALLVANTPYYK</sequence>
<proteinExistence type="predicted"/>
<evidence type="ECO:0000313" key="2">
    <source>
        <dbReference type="Proteomes" id="UP001211249"/>
    </source>
</evidence>